<feature type="chain" id="PRO_5046037469" evidence="2">
    <location>
        <begin position="23"/>
        <end position="326"/>
    </location>
</feature>
<evidence type="ECO:0000256" key="1">
    <source>
        <dbReference type="ARBA" id="ARBA00006987"/>
    </source>
</evidence>
<reference evidence="3" key="1">
    <citation type="submission" date="2023-06" db="EMBL/GenBank/DDBJ databases">
        <authorList>
            <person name="Jiang Y."/>
            <person name="Liu Q."/>
        </authorList>
    </citation>
    <scope>NUCLEOTIDE SEQUENCE</scope>
    <source>
        <strain evidence="3">CGMCC 1.12089</strain>
    </source>
</reference>
<name>A0ABT7N5S1_9BURK</name>
<dbReference type="PANTHER" id="PTHR42928">
    <property type="entry name" value="TRICARBOXYLATE-BINDING PROTEIN"/>
    <property type="match status" value="1"/>
</dbReference>
<accession>A0ABT7N5S1</accession>
<keyword evidence="2" id="KW-0732">Signal</keyword>
<comment type="caution">
    <text evidence="3">The sequence shown here is derived from an EMBL/GenBank/DDBJ whole genome shotgun (WGS) entry which is preliminary data.</text>
</comment>
<gene>
    <name evidence="3" type="ORF">QTH91_02155</name>
</gene>
<dbReference type="RefSeq" id="WP_286658392.1">
    <property type="nucleotide sequence ID" value="NZ_JASZYV010000001.1"/>
</dbReference>
<feature type="signal peptide" evidence="2">
    <location>
        <begin position="1"/>
        <end position="22"/>
    </location>
</feature>
<dbReference type="Gene3D" id="3.40.190.150">
    <property type="entry name" value="Bordetella uptake gene, domain 1"/>
    <property type="match status" value="1"/>
</dbReference>
<protein>
    <submittedName>
        <fullName evidence="3">Tripartite tricarboxylate transporter substrate binding protein</fullName>
    </submittedName>
</protein>
<organism evidence="3 4">
    <name type="scientific">Variovorax dokdonensis</name>
    <dbReference type="NCBI Taxonomy" id="344883"/>
    <lineage>
        <taxon>Bacteria</taxon>
        <taxon>Pseudomonadati</taxon>
        <taxon>Pseudomonadota</taxon>
        <taxon>Betaproteobacteria</taxon>
        <taxon>Burkholderiales</taxon>
        <taxon>Comamonadaceae</taxon>
        <taxon>Variovorax</taxon>
    </lineage>
</organism>
<sequence length="326" mass="33933">MSMSRRAVLRACLALGAPSLPAARAADWPSRPLRLLVVYPPGGVSDVMARALAGPLADALGQPVVVEHRAGAGGSVGLDVLARASADGYTLAFSAISPIALHPLVAPAALSDRVQAVVPVAGVMRTPVLVVATPAFNGHDFADVLIQAQHAGGRLRWATSGVATTGHLVLAQVRALAGVDITHVPYQGGGQQLNDALAGHFELLSTNVAAQQLRYIEGGRLRALAVGAPQRLAALPQVPTLAELGFEAANRDSLFGIFAPPGTPASVVGRLNAEVRRIVASAPMRDYLRRSYNLPAAGSAEALAREIALERERNGQLLAREPRAFE</sequence>
<dbReference type="InterPro" id="IPR005064">
    <property type="entry name" value="BUG"/>
</dbReference>
<evidence type="ECO:0000313" key="4">
    <source>
        <dbReference type="Proteomes" id="UP001174908"/>
    </source>
</evidence>
<dbReference type="EMBL" id="JASZYV010000001">
    <property type="protein sequence ID" value="MDM0043275.1"/>
    <property type="molecule type" value="Genomic_DNA"/>
</dbReference>
<comment type="similarity">
    <text evidence="1">Belongs to the UPF0065 (bug) family.</text>
</comment>
<dbReference type="PROSITE" id="PS51318">
    <property type="entry name" value="TAT"/>
    <property type="match status" value="1"/>
</dbReference>
<evidence type="ECO:0000256" key="2">
    <source>
        <dbReference type="SAM" id="SignalP"/>
    </source>
</evidence>
<evidence type="ECO:0000313" key="3">
    <source>
        <dbReference type="EMBL" id="MDM0043275.1"/>
    </source>
</evidence>
<dbReference type="CDD" id="cd07012">
    <property type="entry name" value="PBP2_Bug_TTT"/>
    <property type="match status" value="1"/>
</dbReference>
<dbReference type="Pfam" id="PF03401">
    <property type="entry name" value="TctC"/>
    <property type="match status" value="1"/>
</dbReference>
<dbReference type="PIRSF" id="PIRSF017082">
    <property type="entry name" value="YflP"/>
    <property type="match status" value="1"/>
</dbReference>
<keyword evidence="4" id="KW-1185">Reference proteome</keyword>
<dbReference type="Proteomes" id="UP001174908">
    <property type="component" value="Unassembled WGS sequence"/>
</dbReference>
<proteinExistence type="inferred from homology"/>
<dbReference type="PANTHER" id="PTHR42928:SF5">
    <property type="entry name" value="BLR1237 PROTEIN"/>
    <property type="match status" value="1"/>
</dbReference>
<dbReference type="InterPro" id="IPR042100">
    <property type="entry name" value="Bug_dom1"/>
</dbReference>
<dbReference type="InterPro" id="IPR006311">
    <property type="entry name" value="TAT_signal"/>
</dbReference>
<dbReference type="Gene3D" id="3.40.190.10">
    <property type="entry name" value="Periplasmic binding protein-like II"/>
    <property type="match status" value="1"/>
</dbReference>